<feature type="domain" description="Solute-binding protein family 5" evidence="2">
    <location>
        <begin position="176"/>
        <end position="443"/>
    </location>
</feature>
<gene>
    <name evidence="4" type="primary">oppA_2</name>
    <name evidence="4" type="ORF">MU1_48850</name>
</gene>
<dbReference type="Gene3D" id="3.10.105.10">
    <property type="entry name" value="Dipeptide-binding Protein, Domain 3"/>
    <property type="match status" value="1"/>
</dbReference>
<dbReference type="Pfam" id="PF00496">
    <property type="entry name" value="SBP_bac_5"/>
    <property type="match status" value="1"/>
</dbReference>
<accession>A0ABQ6GHW4</accession>
<dbReference type="InterPro" id="IPR000914">
    <property type="entry name" value="SBP_5_dom"/>
</dbReference>
<comment type="caution">
    <text evidence="4">The sequence shown here is derived from an EMBL/GenBank/DDBJ whole genome shotgun (WGS) entry which is preliminary data.</text>
</comment>
<feature type="domain" description="Transcriptional regulator SgrR N-terminal HTH" evidence="3">
    <location>
        <begin position="5"/>
        <end position="97"/>
    </location>
</feature>
<evidence type="ECO:0000313" key="4">
    <source>
        <dbReference type="EMBL" id="GLX70539.1"/>
    </source>
</evidence>
<protein>
    <submittedName>
        <fullName evidence="4">ABC transporter substrate-binding protein</fullName>
    </submittedName>
</protein>
<keyword evidence="1" id="KW-0238">DNA-binding</keyword>
<organism evidence="4 5">
    <name type="scientific">Paenibacillus glycanilyticus</name>
    <dbReference type="NCBI Taxonomy" id="126569"/>
    <lineage>
        <taxon>Bacteria</taxon>
        <taxon>Bacillati</taxon>
        <taxon>Bacillota</taxon>
        <taxon>Bacilli</taxon>
        <taxon>Bacillales</taxon>
        <taxon>Paenibacillaceae</taxon>
        <taxon>Paenibacillus</taxon>
    </lineage>
</organism>
<keyword evidence="5" id="KW-1185">Reference proteome</keyword>
<name>A0ABQ6GHW4_9BACL</name>
<evidence type="ECO:0000259" key="3">
    <source>
        <dbReference type="Pfam" id="PF12793"/>
    </source>
</evidence>
<dbReference type="Proteomes" id="UP001157114">
    <property type="component" value="Unassembled WGS sequence"/>
</dbReference>
<dbReference type="InterPro" id="IPR039424">
    <property type="entry name" value="SBP_5"/>
</dbReference>
<evidence type="ECO:0000256" key="1">
    <source>
        <dbReference type="ARBA" id="ARBA00023125"/>
    </source>
</evidence>
<proteinExistence type="predicted"/>
<dbReference type="SUPFAM" id="SSF53850">
    <property type="entry name" value="Periplasmic binding protein-like II"/>
    <property type="match status" value="1"/>
</dbReference>
<reference evidence="4 5" key="1">
    <citation type="submission" date="2023-03" db="EMBL/GenBank/DDBJ databases">
        <title>Draft genome sequence of the bacteria which degrade cell wall of Tricholomamatutake.</title>
        <authorList>
            <person name="Konishi Y."/>
            <person name="Fukuta Y."/>
            <person name="Shirasaka N."/>
        </authorList>
    </citation>
    <scope>NUCLEOTIDE SEQUENCE [LARGE SCALE GENOMIC DNA]</scope>
    <source>
        <strain evidence="5">mu1</strain>
    </source>
</reference>
<dbReference type="Gene3D" id="3.40.190.10">
    <property type="entry name" value="Periplasmic binding protein-like II"/>
    <property type="match status" value="1"/>
</dbReference>
<dbReference type="EMBL" id="BSSQ01000019">
    <property type="protein sequence ID" value="GLX70539.1"/>
    <property type="molecule type" value="Genomic_DNA"/>
</dbReference>
<sequence length="596" mass="69320">MLWDERYLTLYERYGGETVPVEATLEELSELLYCTPRNAKLILKKLQNERLIEWLPGLGRGHRSKIVFHKEKESYLIDYAISVAEQGDYKRAFDSIAQYGSGTTARESFLEWLNQQFGYKKGEGVYGEECRDTLVFPVLKAPLTLDPADLLYAFDSHLIRQISDRLVRYDEPTGQIAPMLAHSWTPSSDYKEWTFYLRKGVRFHNGAELTSRDVQFTLERLWKEKANSWLLREVVRIENLSLRVLRISLKRPNRIFDRYMCSAAASIIPYEFAGAAEEEFWRKPIGTGPFQLASWSNGRIRLEANDAYFQGRPYLDEVEVVIMPEDCSKDLDQLAKVHHSLDTMKLEPNMTTNEWQEIEKLCHGCVLMNWNVAAEGPQQSVAFRQAVRKIIQPEEMIKELGGERAIPAFGFRPESSMKQSVEPVQPGQINELLRESGYAGEMLKISYIPKYREDATWIMERLAEWGIQSETHEDIEHADIKISGLVFPEDEVCEIEAYEHRDCIMQTYFDAARQSWIGGRIDEALAAETTAERRRILKDIEEYLRDESLIIFLHHRRISMYWHPSVRGVSLNMLGWVDYKDVWLEQHGISALQEQY</sequence>
<evidence type="ECO:0000313" key="5">
    <source>
        <dbReference type="Proteomes" id="UP001157114"/>
    </source>
</evidence>
<dbReference type="Pfam" id="PF12793">
    <property type="entry name" value="SgrR_N"/>
    <property type="match status" value="1"/>
</dbReference>
<dbReference type="CDD" id="cd08507">
    <property type="entry name" value="PBP2_SgrR_like"/>
    <property type="match status" value="1"/>
</dbReference>
<dbReference type="PANTHER" id="PTHR30290:SF72">
    <property type="entry name" value="HTH-TYPE TRANSCRIPTIONAL REGULATOR SGRR"/>
    <property type="match status" value="1"/>
</dbReference>
<dbReference type="RefSeq" id="WP_284241312.1">
    <property type="nucleotide sequence ID" value="NZ_BSSQ01000019.1"/>
</dbReference>
<evidence type="ECO:0000259" key="2">
    <source>
        <dbReference type="Pfam" id="PF00496"/>
    </source>
</evidence>
<dbReference type="PANTHER" id="PTHR30290">
    <property type="entry name" value="PERIPLASMIC BINDING COMPONENT OF ABC TRANSPORTER"/>
    <property type="match status" value="1"/>
</dbReference>
<dbReference type="InterPro" id="IPR025370">
    <property type="entry name" value="SgrR_HTH_N"/>
</dbReference>